<dbReference type="SMART" id="SM00631">
    <property type="entry name" value="Zn_pept"/>
    <property type="match status" value="1"/>
</dbReference>
<name>X0RVB8_9ZZZZ</name>
<evidence type="ECO:0000259" key="4">
    <source>
        <dbReference type="PROSITE" id="PS52035"/>
    </source>
</evidence>
<feature type="non-terminal residue" evidence="5">
    <location>
        <position position="418"/>
    </location>
</feature>
<organism evidence="5">
    <name type="scientific">marine sediment metagenome</name>
    <dbReference type="NCBI Taxonomy" id="412755"/>
    <lineage>
        <taxon>unclassified sequences</taxon>
        <taxon>metagenomes</taxon>
        <taxon>ecological metagenomes</taxon>
    </lineage>
</organism>
<dbReference type="Pfam" id="PF00246">
    <property type="entry name" value="Peptidase_M14"/>
    <property type="match status" value="1"/>
</dbReference>
<feature type="non-terminal residue" evidence="5">
    <location>
        <position position="1"/>
    </location>
</feature>
<evidence type="ECO:0000256" key="3">
    <source>
        <dbReference type="SAM" id="MobiDB-lite"/>
    </source>
</evidence>
<feature type="compositionally biased region" description="Basic and acidic residues" evidence="3">
    <location>
        <begin position="135"/>
        <end position="144"/>
    </location>
</feature>
<sequence>TGALLFIPAILAAQQTTAERTGFQETSSYSDVLDFLRALQHETTDIRVGTLARSVEGRDIPWVLAARPMVDGPIAAHATGKPIVYLQGNIHAGEVEGKEAAQMLLRDMTVGPLRSLLDSVILLVVPIYNVDGNERFGPGEDHRPGQNGPARVGLRSNGQGVGLNRDYIKMEAPETRGAARLINRWDPDLFIDMHTTNGSYHGYQLTYAPGLNPNDNAANAYVRDEFLPLIRQRVRERHGQEIFWYGNFRNQNPDSLDQGWYTYDARPRFGTNWFGMRGRMAILSEGYSNAPFDVRVSASYNFVREILGLAAETRERILTIRDQVDSARPQFVAVRSQLAPPVTMDVIAEITEPGDDGAGPFARRKRTGQYRTIAMPVYYRFDPARVESIPAGYLFPPGLRHVAELLVLHGVRVQRIEQ</sequence>
<dbReference type="InterPro" id="IPR000834">
    <property type="entry name" value="Peptidase_M14"/>
</dbReference>
<dbReference type="EMBL" id="BARS01006309">
    <property type="protein sequence ID" value="GAF67697.1"/>
    <property type="molecule type" value="Genomic_DNA"/>
</dbReference>
<comment type="similarity">
    <text evidence="2">Belongs to the peptidase M14 family.</text>
</comment>
<feature type="region of interest" description="Disordered" evidence="3">
    <location>
        <begin position="135"/>
        <end position="156"/>
    </location>
</feature>
<evidence type="ECO:0000256" key="2">
    <source>
        <dbReference type="ARBA" id="ARBA00005988"/>
    </source>
</evidence>
<comment type="cofactor">
    <cofactor evidence="1">
        <name>Zn(2+)</name>
        <dbReference type="ChEBI" id="CHEBI:29105"/>
    </cofactor>
</comment>
<proteinExistence type="inferred from homology"/>
<dbReference type="PANTHER" id="PTHR11705">
    <property type="entry name" value="PROTEASE FAMILY M14 CARBOXYPEPTIDASE A,B"/>
    <property type="match status" value="1"/>
</dbReference>
<dbReference type="GO" id="GO:0005615">
    <property type="term" value="C:extracellular space"/>
    <property type="evidence" value="ECO:0007669"/>
    <property type="project" value="TreeGrafter"/>
</dbReference>
<protein>
    <recommendedName>
        <fullName evidence="4">Peptidase M14 domain-containing protein</fullName>
    </recommendedName>
</protein>
<dbReference type="PANTHER" id="PTHR11705:SF145">
    <property type="entry name" value="PEPTIDASE M14 CARBOXYPEPTIDASE A DOMAIN-CONTAINING PROTEIN"/>
    <property type="match status" value="1"/>
</dbReference>
<dbReference type="GO" id="GO:0008270">
    <property type="term" value="F:zinc ion binding"/>
    <property type="evidence" value="ECO:0007669"/>
    <property type="project" value="InterPro"/>
</dbReference>
<dbReference type="PROSITE" id="PS52035">
    <property type="entry name" value="PEPTIDASE_M14"/>
    <property type="match status" value="1"/>
</dbReference>
<comment type="caution">
    <text evidence="5">The sequence shown here is derived from an EMBL/GenBank/DDBJ whole genome shotgun (WGS) entry which is preliminary data.</text>
</comment>
<evidence type="ECO:0000256" key="1">
    <source>
        <dbReference type="ARBA" id="ARBA00001947"/>
    </source>
</evidence>
<dbReference type="GO" id="GO:0006508">
    <property type="term" value="P:proteolysis"/>
    <property type="evidence" value="ECO:0007669"/>
    <property type="project" value="InterPro"/>
</dbReference>
<reference evidence="5" key="1">
    <citation type="journal article" date="2014" name="Front. Microbiol.">
        <title>High frequency of phylogenetically diverse reductive dehalogenase-homologous genes in deep subseafloor sedimentary metagenomes.</title>
        <authorList>
            <person name="Kawai M."/>
            <person name="Futagami T."/>
            <person name="Toyoda A."/>
            <person name="Takaki Y."/>
            <person name="Nishi S."/>
            <person name="Hori S."/>
            <person name="Arai W."/>
            <person name="Tsubouchi T."/>
            <person name="Morono Y."/>
            <person name="Uchiyama I."/>
            <person name="Ito T."/>
            <person name="Fujiyama A."/>
            <person name="Inagaki F."/>
            <person name="Takami H."/>
        </authorList>
    </citation>
    <scope>NUCLEOTIDE SEQUENCE</scope>
    <source>
        <strain evidence="5">Expedition CK06-06</strain>
    </source>
</reference>
<evidence type="ECO:0000313" key="5">
    <source>
        <dbReference type="EMBL" id="GAF67697.1"/>
    </source>
</evidence>
<dbReference type="GO" id="GO:0004181">
    <property type="term" value="F:metallocarboxypeptidase activity"/>
    <property type="evidence" value="ECO:0007669"/>
    <property type="project" value="InterPro"/>
</dbReference>
<dbReference type="SUPFAM" id="SSF53187">
    <property type="entry name" value="Zn-dependent exopeptidases"/>
    <property type="match status" value="1"/>
</dbReference>
<gene>
    <name evidence="5" type="ORF">S01H1_12310</name>
</gene>
<dbReference type="Gene3D" id="3.40.630.10">
    <property type="entry name" value="Zn peptidases"/>
    <property type="match status" value="1"/>
</dbReference>
<accession>X0RVB8</accession>
<feature type="domain" description="Peptidase M14" evidence="4">
    <location>
        <begin position="25"/>
        <end position="324"/>
    </location>
</feature>
<dbReference type="AlphaFoldDB" id="X0RVB8"/>
<dbReference type="CDD" id="cd06241">
    <property type="entry name" value="M14-like"/>
    <property type="match status" value="1"/>
</dbReference>